<keyword evidence="6" id="KW-0677">Repeat</keyword>
<dbReference type="CDD" id="cd01892">
    <property type="entry name" value="Miro2"/>
    <property type="match status" value="1"/>
</dbReference>
<keyword evidence="13" id="KW-0342">GTP-binding</keyword>
<organism evidence="17 18">
    <name type="scientific">Pristionchus mayeri</name>
    <dbReference type="NCBI Taxonomy" id="1317129"/>
    <lineage>
        <taxon>Eukaryota</taxon>
        <taxon>Metazoa</taxon>
        <taxon>Ecdysozoa</taxon>
        <taxon>Nematoda</taxon>
        <taxon>Chromadorea</taxon>
        <taxon>Rhabditida</taxon>
        <taxon>Rhabditina</taxon>
        <taxon>Diplogasteromorpha</taxon>
        <taxon>Diplogasteroidea</taxon>
        <taxon>Neodiplogasteridae</taxon>
        <taxon>Pristionchus</taxon>
    </lineage>
</organism>
<dbReference type="PRINTS" id="PR00449">
    <property type="entry name" value="RASTRNSFRMNG"/>
</dbReference>
<keyword evidence="4" id="KW-0812">Transmembrane</keyword>
<accession>A0AAN5CVK2</accession>
<evidence type="ECO:0000256" key="4">
    <source>
        <dbReference type="ARBA" id="ARBA00022692"/>
    </source>
</evidence>
<evidence type="ECO:0000313" key="18">
    <source>
        <dbReference type="Proteomes" id="UP001328107"/>
    </source>
</evidence>
<dbReference type="PROSITE" id="PS50222">
    <property type="entry name" value="EF_HAND_2"/>
    <property type="match status" value="2"/>
</dbReference>
<keyword evidence="14" id="KW-0472">Membrane</keyword>
<evidence type="ECO:0000256" key="8">
    <source>
        <dbReference type="ARBA" id="ARBA00022787"/>
    </source>
</evidence>
<dbReference type="PIRSF" id="PIRSF037488">
    <property type="entry name" value="Mt_Rho_GTPase"/>
    <property type="match status" value="1"/>
</dbReference>
<dbReference type="Pfam" id="PF08355">
    <property type="entry name" value="EF_assoc_1"/>
    <property type="match status" value="1"/>
</dbReference>
<dbReference type="InterPro" id="IPR005225">
    <property type="entry name" value="Small_GTP-bd"/>
</dbReference>
<dbReference type="InterPro" id="IPR011992">
    <property type="entry name" value="EF-hand-dom_pair"/>
</dbReference>
<keyword evidence="18" id="KW-1185">Reference proteome</keyword>
<reference evidence="18" key="1">
    <citation type="submission" date="2022-10" db="EMBL/GenBank/DDBJ databases">
        <title>Genome assembly of Pristionchus species.</title>
        <authorList>
            <person name="Yoshida K."/>
            <person name="Sommer R.J."/>
        </authorList>
    </citation>
    <scope>NUCLEOTIDE SEQUENCE [LARGE SCALE GENOMIC DNA]</scope>
    <source>
        <strain evidence="18">RS5460</strain>
    </source>
</reference>
<protein>
    <recommendedName>
        <fullName evidence="3">Mitochondrial Rho GTPase 1</fullName>
    </recommendedName>
</protein>
<evidence type="ECO:0000259" key="16">
    <source>
        <dbReference type="PROSITE" id="PS51423"/>
    </source>
</evidence>
<dbReference type="SUPFAM" id="SSF47473">
    <property type="entry name" value="EF-hand"/>
    <property type="match status" value="1"/>
</dbReference>
<dbReference type="Gene3D" id="3.40.50.300">
    <property type="entry name" value="P-loop containing nucleotide triphosphate hydrolases"/>
    <property type="match status" value="2"/>
</dbReference>
<feature type="domain" description="EF-hand" evidence="15">
    <location>
        <begin position="312"/>
        <end position="347"/>
    </location>
</feature>
<dbReference type="GO" id="GO:0007005">
    <property type="term" value="P:mitochondrion organization"/>
    <property type="evidence" value="ECO:0007669"/>
    <property type="project" value="InterPro"/>
</dbReference>
<dbReference type="SMART" id="SM00054">
    <property type="entry name" value="EFh"/>
    <property type="match status" value="2"/>
</dbReference>
<keyword evidence="10" id="KW-0106">Calcium</keyword>
<dbReference type="SMART" id="SM00173">
    <property type="entry name" value="RAS"/>
    <property type="match status" value="1"/>
</dbReference>
<dbReference type="FunFam" id="3.40.50.300:FF:000170">
    <property type="entry name" value="Mitochondrial Rho GTPase"/>
    <property type="match status" value="1"/>
</dbReference>
<dbReference type="GO" id="GO:0005741">
    <property type="term" value="C:mitochondrial outer membrane"/>
    <property type="evidence" value="ECO:0007669"/>
    <property type="project" value="UniProtKB-SubCell"/>
</dbReference>
<dbReference type="InterPro" id="IPR013567">
    <property type="entry name" value="EF_hand_assoc_2"/>
</dbReference>
<dbReference type="InterPro" id="IPR021181">
    <property type="entry name" value="Miro"/>
</dbReference>
<dbReference type="PANTHER" id="PTHR46819">
    <property type="entry name" value="EF-HAND CALCIUM-BINDING DOMAIN-CONTAINING PROTEIN 7"/>
    <property type="match status" value="1"/>
</dbReference>
<evidence type="ECO:0000256" key="6">
    <source>
        <dbReference type="ARBA" id="ARBA00022737"/>
    </source>
</evidence>
<evidence type="ECO:0000256" key="1">
    <source>
        <dbReference type="ARBA" id="ARBA00004200"/>
    </source>
</evidence>
<dbReference type="InterPro" id="IPR052266">
    <property type="entry name" value="Miro-EF-hand_domain"/>
</dbReference>
<dbReference type="InterPro" id="IPR001806">
    <property type="entry name" value="Small_GTPase"/>
</dbReference>
<dbReference type="NCBIfam" id="TIGR00231">
    <property type="entry name" value="small_GTP"/>
    <property type="match status" value="1"/>
</dbReference>
<evidence type="ECO:0000313" key="17">
    <source>
        <dbReference type="EMBL" id="GMR50827.1"/>
    </source>
</evidence>
<evidence type="ECO:0000256" key="9">
    <source>
        <dbReference type="ARBA" id="ARBA00022801"/>
    </source>
</evidence>
<dbReference type="PROSITE" id="PS51423">
    <property type="entry name" value="MIRO"/>
    <property type="match status" value="2"/>
</dbReference>
<evidence type="ECO:0000256" key="12">
    <source>
        <dbReference type="ARBA" id="ARBA00023128"/>
    </source>
</evidence>
<dbReference type="GO" id="GO:0005509">
    <property type="term" value="F:calcium ion binding"/>
    <property type="evidence" value="ECO:0007669"/>
    <property type="project" value="InterPro"/>
</dbReference>
<dbReference type="SMART" id="SM00175">
    <property type="entry name" value="RAB"/>
    <property type="match status" value="1"/>
</dbReference>
<dbReference type="InterPro" id="IPR013566">
    <property type="entry name" value="EF_hand_assoc_1"/>
</dbReference>
<evidence type="ECO:0000256" key="14">
    <source>
        <dbReference type="ARBA" id="ARBA00023136"/>
    </source>
</evidence>
<dbReference type="Pfam" id="PF00071">
    <property type="entry name" value="Ras"/>
    <property type="match status" value="1"/>
</dbReference>
<gene>
    <name evidence="17" type="ORF">PMAYCL1PPCAC_21022</name>
</gene>
<evidence type="ECO:0000256" key="11">
    <source>
        <dbReference type="ARBA" id="ARBA00022989"/>
    </source>
</evidence>
<dbReference type="FunFam" id="3.40.50.300:FF:000553">
    <property type="entry name" value="Mitochondrial Rho GTPase"/>
    <property type="match status" value="1"/>
</dbReference>
<dbReference type="EMBL" id="BTRK01000004">
    <property type="protein sequence ID" value="GMR50827.1"/>
    <property type="molecule type" value="Genomic_DNA"/>
</dbReference>
<proteinExistence type="inferred from homology"/>
<evidence type="ECO:0000259" key="15">
    <source>
        <dbReference type="PROSITE" id="PS50222"/>
    </source>
</evidence>
<dbReference type="PANTHER" id="PTHR46819:SF1">
    <property type="entry name" value="EF-HAND CALCIUM-BINDING DOMAIN-CONTAINING PROTEIN 7"/>
    <property type="match status" value="1"/>
</dbReference>
<keyword evidence="5" id="KW-0479">Metal-binding</keyword>
<sequence>SGMASCSEDAPAEVRIALMGEDGVGKSSLLMSLLEDEFVDRVPSRVDKVLIPADVTPENVTTSITDYSSKVQDENSLKHEIKTASVLCVVYDVNREETIEKVTSRWLPLIREVHGEDHEHPVILVGNKSDGATNHTEKVLPIMERWPEVETCVECSAKTMKNVSEIFYYAQKAVVCPTRPLYNADEKRLTEKCKKALIRVFKICDRDNDGYLNDQELNEFQKLCFGIPLTSAAIEDVKRVVSDGAPDGIVHDSISLTGFLYLHLLFIERGRHETTWTVLRKFGYNENVKLGEEYLYPRISVPVGCSTELSPEGIQFVSALFEKYDEDRDACLSPSELANLFSVCPAGSLSKEILAAVETNERGWITYVGYMAYWHMTTLVNVTQTLEQLAYLGFSVGRGAASASQRIAGASPSRRVASTKDAIRVTRERKIDLTERGTDRKVFQCLVVGAKDAGKTVFMQSLAGRGMAEVAAMGRRHTPYVINRITVKEDIKYLLLREVDVLSPSDVLSSAETAADVVCFLYDVSNPESFAFCATVFLKYFYRTKTPCLMVATKVEREEVEQRWETQPGEFCGHHELPRPVRFARGMVGDSSNVVFTQLATMAVYPHLRKVYYLNDASLLSKISVGAAIAALAGFLVYKNL</sequence>
<dbReference type="Gene3D" id="1.10.238.10">
    <property type="entry name" value="EF-hand"/>
    <property type="match status" value="2"/>
</dbReference>
<dbReference type="SMART" id="SM00174">
    <property type="entry name" value="RHO"/>
    <property type="match status" value="1"/>
</dbReference>
<dbReference type="InterPro" id="IPR020860">
    <property type="entry name" value="MIRO_dom"/>
</dbReference>
<evidence type="ECO:0000256" key="10">
    <source>
        <dbReference type="ARBA" id="ARBA00022837"/>
    </source>
</evidence>
<dbReference type="FunFam" id="1.10.238.10:FF:000011">
    <property type="entry name" value="Mitochondrial Rho GTPase"/>
    <property type="match status" value="1"/>
</dbReference>
<feature type="non-terminal residue" evidence="17">
    <location>
        <position position="1"/>
    </location>
</feature>
<dbReference type="InterPro" id="IPR018247">
    <property type="entry name" value="EF_Hand_1_Ca_BS"/>
</dbReference>
<keyword evidence="12" id="KW-0496">Mitochondrion</keyword>
<keyword evidence="9" id="KW-0378">Hydrolase</keyword>
<keyword evidence="11" id="KW-1133">Transmembrane helix</keyword>
<dbReference type="GO" id="GO:0005525">
    <property type="term" value="F:GTP binding"/>
    <property type="evidence" value="ECO:0007669"/>
    <property type="project" value="UniProtKB-KW"/>
</dbReference>
<dbReference type="Proteomes" id="UP001328107">
    <property type="component" value="Unassembled WGS sequence"/>
</dbReference>
<keyword evidence="7" id="KW-0547">Nucleotide-binding</keyword>
<evidence type="ECO:0000256" key="7">
    <source>
        <dbReference type="ARBA" id="ARBA00022741"/>
    </source>
</evidence>
<evidence type="ECO:0000256" key="2">
    <source>
        <dbReference type="ARBA" id="ARBA00007981"/>
    </source>
</evidence>
<dbReference type="InterPro" id="IPR002048">
    <property type="entry name" value="EF_hand_dom"/>
</dbReference>
<evidence type="ECO:0000256" key="5">
    <source>
        <dbReference type="ARBA" id="ARBA00022723"/>
    </source>
</evidence>
<feature type="domain" description="Miro" evidence="16">
    <location>
        <begin position="11"/>
        <end position="176"/>
    </location>
</feature>
<dbReference type="InterPro" id="IPR027417">
    <property type="entry name" value="P-loop_NTPase"/>
</dbReference>
<keyword evidence="8" id="KW-1000">Mitochondrion outer membrane</keyword>
<name>A0AAN5CVK2_9BILA</name>
<dbReference type="PROSITE" id="PS51419">
    <property type="entry name" value="RAB"/>
    <property type="match status" value="1"/>
</dbReference>
<feature type="domain" description="Miro" evidence="16">
    <location>
        <begin position="440"/>
        <end position="605"/>
    </location>
</feature>
<comment type="caution">
    <text evidence="17">The sequence shown here is derived from an EMBL/GenBank/DDBJ whole genome shotgun (WGS) entry which is preliminary data.</text>
</comment>
<dbReference type="SUPFAM" id="SSF52540">
    <property type="entry name" value="P-loop containing nucleoside triphosphate hydrolases"/>
    <property type="match status" value="2"/>
</dbReference>
<dbReference type="PROSITE" id="PS00018">
    <property type="entry name" value="EF_HAND_1"/>
    <property type="match status" value="1"/>
</dbReference>
<evidence type="ECO:0000256" key="13">
    <source>
        <dbReference type="ARBA" id="ARBA00023134"/>
    </source>
</evidence>
<comment type="subcellular location">
    <subcellularLocation>
        <location evidence="1">Mitochondrion outer membrane</location>
        <topology evidence="1">Single-pass type IV membrane protein</topology>
    </subcellularLocation>
</comment>
<dbReference type="AlphaFoldDB" id="A0AAN5CVK2"/>
<dbReference type="GO" id="GO:0003924">
    <property type="term" value="F:GTPase activity"/>
    <property type="evidence" value="ECO:0007669"/>
    <property type="project" value="InterPro"/>
</dbReference>
<comment type="similarity">
    <text evidence="2">Belongs to the mitochondrial Rho GTPase family.</text>
</comment>
<dbReference type="Pfam" id="PF08356">
    <property type="entry name" value="EF_assoc_2"/>
    <property type="match status" value="1"/>
</dbReference>
<evidence type="ECO:0000256" key="3">
    <source>
        <dbReference type="ARBA" id="ARBA00019119"/>
    </source>
</evidence>
<feature type="domain" description="EF-hand" evidence="15">
    <location>
        <begin position="192"/>
        <end position="227"/>
    </location>
</feature>